<keyword evidence="2" id="KW-0614">Plasmid</keyword>
<dbReference type="AlphaFoldDB" id="B4EQJ9"/>
<dbReference type="EMBL" id="AM747723">
    <property type="protein sequence ID" value="CAR57771.1"/>
    <property type="molecule type" value="Genomic_DNA"/>
</dbReference>
<keyword evidence="3" id="KW-1185">Reference proteome</keyword>
<geneLocation type="plasmid" evidence="2 3">
    <name>pBCJ2315</name>
</geneLocation>
<organism evidence="2 3">
    <name type="scientific">Burkholderia cenocepacia (strain ATCC BAA-245 / DSM 16553 / LMG 16656 / NCTC 13227 / J2315 / CF5610)</name>
    <name type="common">Burkholderia cepacia (strain J2315)</name>
    <dbReference type="NCBI Taxonomy" id="216591"/>
    <lineage>
        <taxon>Bacteria</taxon>
        <taxon>Pseudomonadati</taxon>
        <taxon>Pseudomonadota</taxon>
        <taxon>Betaproteobacteria</taxon>
        <taxon>Burkholderiales</taxon>
        <taxon>Burkholderiaceae</taxon>
        <taxon>Burkholderia</taxon>
        <taxon>Burkholderia cepacia complex</taxon>
    </lineage>
</organism>
<evidence type="ECO:0000313" key="2">
    <source>
        <dbReference type="EMBL" id="CAR57771.1"/>
    </source>
</evidence>
<name>B4EQJ9_BURCJ</name>
<dbReference type="KEGG" id="bcj:pBCA061"/>
<accession>B4EQJ9</accession>
<evidence type="ECO:0000256" key="1">
    <source>
        <dbReference type="SAM" id="MobiDB-lite"/>
    </source>
</evidence>
<feature type="region of interest" description="Disordered" evidence="1">
    <location>
        <begin position="72"/>
        <end position="98"/>
    </location>
</feature>
<dbReference type="HOGENOM" id="CLU_2056931_0_0_4"/>
<gene>
    <name evidence="2" type="ORF">pBCA061</name>
</gene>
<feature type="compositionally biased region" description="Polar residues" evidence="1">
    <location>
        <begin position="74"/>
        <end position="84"/>
    </location>
</feature>
<dbReference type="BioCyc" id="BCEN216591:G1G1V-7883-MONOMER"/>
<protein>
    <submittedName>
        <fullName evidence="2">Uncharacterized protein</fullName>
    </submittedName>
</protein>
<dbReference type="Proteomes" id="UP000001035">
    <property type="component" value="Plasmid pBCJ2315"/>
</dbReference>
<sequence>MDLWSMRRREIFGRVQTVGVPLDVGVGRGVEDLRNACIPQTRVTFPRAGFSPNRGRWEFGARLVSLGRVRIAGQRNNSDAQQRGRTGRNSRDPHVHGVVRPAVIDTDHRAGRRAVLSTR</sequence>
<evidence type="ECO:0000313" key="3">
    <source>
        <dbReference type="Proteomes" id="UP000001035"/>
    </source>
</evidence>
<reference evidence="2 3" key="1">
    <citation type="journal article" date="2009" name="J. Bacteriol.">
        <title>The genome of Burkholderia cenocepacia J2315, an epidemic pathogen of cystic fibrosis patients.</title>
        <authorList>
            <person name="Holden M.T."/>
            <person name="Seth-Smith H.M."/>
            <person name="Crossman L.C."/>
            <person name="Sebaihia M."/>
            <person name="Bentley S.D."/>
            <person name="Cerdeno-Tarraga A.M."/>
            <person name="Thomson N.R."/>
            <person name="Bason N."/>
            <person name="Quail M.A."/>
            <person name="Sharp S."/>
            <person name="Cherevach I."/>
            <person name="Churcher C."/>
            <person name="Goodhead I."/>
            <person name="Hauser H."/>
            <person name="Holroyd N."/>
            <person name="Mungall K."/>
            <person name="Scott P."/>
            <person name="Walker D."/>
            <person name="White B."/>
            <person name="Rose H."/>
            <person name="Iversen P."/>
            <person name="Mil-Homens D."/>
            <person name="Rocha E.P."/>
            <person name="Fialho A.M."/>
            <person name="Baldwin A."/>
            <person name="Dowson C."/>
            <person name="Barrell B.G."/>
            <person name="Govan J.R."/>
            <person name="Vandamme P."/>
            <person name="Hart C.A."/>
            <person name="Mahenthiralingam E."/>
            <person name="Parkhill J."/>
        </authorList>
    </citation>
    <scope>NUCLEOTIDE SEQUENCE [LARGE SCALE GENOMIC DNA]</scope>
    <source>
        <strain evidence="3">ATCC BAA-245 / DSM 16553 / LMG 16656 / NCTC 13227 / J2315 / CF5610</strain>
        <plasmid evidence="2">pBCJ2315</plasmid>
    </source>
</reference>
<proteinExistence type="predicted"/>